<dbReference type="PANTHER" id="PTHR30273:SF2">
    <property type="entry name" value="PROTEIN FECR"/>
    <property type="match status" value="1"/>
</dbReference>
<keyword evidence="1" id="KW-0472">Membrane</keyword>
<organism evidence="4 5">
    <name type="scientific">Pedobacter panaciterrae</name>
    <dbReference type="NCBI Taxonomy" id="363849"/>
    <lineage>
        <taxon>Bacteria</taxon>
        <taxon>Pseudomonadati</taxon>
        <taxon>Bacteroidota</taxon>
        <taxon>Sphingobacteriia</taxon>
        <taxon>Sphingobacteriales</taxon>
        <taxon>Sphingobacteriaceae</taxon>
        <taxon>Pedobacter</taxon>
    </lineage>
</organism>
<accession>A0ABU8NPF8</accession>
<keyword evidence="1" id="KW-1133">Transmembrane helix</keyword>
<feature type="domain" description="Protein FecR C-terminal" evidence="3">
    <location>
        <begin position="303"/>
        <end position="375"/>
    </location>
</feature>
<evidence type="ECO:0000256" key="1">
    <source>
        <dbReference type="SAM" id="Phobius"/>
    </source>
</evidence>
<evidence type="ECO:0000259" key="2">
    <source>
        <dbReference type="Pfam" id="PF04773"/>
    </source>
</evidence>
<evidence type="ECO:0000313" key="4">
    <source>
        <dbReference type="EMBL" id="MEJ2903078.1"/>
    </source>
</evidence>
<dbReference type="Proteomes" id="UP001378956">
    <property type="component" value="Unassembled WGS sequence"/>
</dbReference>
<dbReference type="RefSeq" id="WP_288878774.1">
    <property type="nucleotide sequence ID" value="NZ_CBFGNQ010000016.1"/>
</dbReference>
<sequence>MQKDIQAILDKVSSGNGTAEEQQIAKYWLHQLHQDDDSEFSETDLDALSSEMWHEIQKKRKAESPGRRFLWPAVAAAACLILAFCTVLYFYHDGTSDGNKIAQVLFQDISAGGNKAYLTLANGKKISLTDASSGTIATQAGIQITKTSSGQLVYTIANQKAIGKNDYYNRIETPKGGQYQLNLPDGTKVWLNSASSLKYLVNFSSKEERIVELTGEAYFEVAKDKNHPFLVRSSGQEVKVLGTHFNVNAYDDENGVKTTLLEGSVKVNNNVVLVPGEQSVFIGGKLNVKAVNASDAVDWKNGEFVFNKDPLTDILRKVSRWYNVDIVYVRNLGSPLDVPTFSGSVSRFENVSVILRMLEETSNVRFAIEGKTIKVK</sequence>
<dbReference type="InterPro" id="IPR006860">
    <property type="entry name" value="FecR"/>
</dbReference>
<keyword evidence="1" id="KW-0812">Transmembrane</keyword>
<protein>
    <submittedName>
        <fullName evidence="4">FecR domain-containing protein</fullName>
    </submittedName>
</protein>
<dbReference type="PANTHER" id="PTHR30273">
    <property type="entry name" value="PERIPLASMIC SIGNAL SENSOR AND SIGMA FACTOR ACTIVATOR FECR-RELATED"/>
    <property type="match status" value="1"/>
</dbReference>
<dbReference type="Gene3D" id="3.55.50.30">
    <property type="match status" value="1"/>
</dbReference>
<dbReference type="InterPro" id="IPR012373">
    <property type="entry name" value="Ferrdict_sens_TM"/>
</dbReference>
<dbReference type="Pfam" id="PF04773">
    <property type="entry name" value="FecR"/>
    <property type="match status" value="1"/>
</dbReference>
<keyword evidence="5" id="KW-1185">Reference proteome</keyword>
<name>A0ABU8NPF8_9SPHI</name>
<feature type="domain" description="FecR protein" evidence="2">
    <location>
        <begin position="170"/>
        <end position="266"/>
    </location>
</feature>
<feature type="transmembrane region" description="Helical" evidence="1">
    <location>
        <begin position="69"/>
        <end position="91"/>
    </location>
</feature>
<dbReference type="Pfam" id="PF16344">
    <property type="entry name" value="FecR_C"/>
    <property type="match status" value="1"/>
</dbReference>
<evidence type="ECO:0000259" key="3">
    <source>
        <dbReference type="Pfam" id="PF16344"/>
    </source>
</evidence>
<gene>
    <name evidence="4" type="ORF">WAE58_11610</name>
</gene>
<dbReference type="Gene3D" id="2.60.120.1440">
    <property type="match status" value="1"/>
</dbReference>
<evidence type="ECO:0000313" key="5">
    <source>
        <dbReference type="Proteomes" id="UP001378956"/>
    </source>
</evidence>
<proteinExistence type="predicted"/>
<comment type="caution">
    <text evidence="4">The sequence shown here is derived from an EMBL/GenBank/DDBJ whole genome shotgun (WGS) entry which is preliminary data.</text>
</comment>
<dbReference type="InterPro" id="IPR032508">
    <property type="entry name" value="FecR_C"/>
</dbReference>
<reference evidence="4 5" key="1">
    <citation type="submission" date="2024-03" db="EMBL/GenBank/DDBJ databases">
        <title>Sequence of Lycoming College Course Isolates.</title>
        <authorList>
            <person name="Plotts O."/>
            <person name="Newman J."/>
        </authorList>
    </citation>
    <scope>NUCLEOTIDE SEQUENCE [LARGE SCALE GENOMIC DNA]</scope>
    <source>
        <strain evidence="4 5">CJB-3</strain>
    </source>
</reference>
<dbReference type="EMBL" id="JBBEUB010000003">
    <property type="protein sequence ID" value="MEJ2903078.1"/>
    <property type="molecule type" value="Genomic_DNA"/>
</dbReference>